<evidence type="ECO:0000256" key="1">
    <source>
        <dbReference type="ARBA" id="ARBA00022723"/>
    </source>
</evidence>
<dbReference type="PANTHER" id="PTHR28042:SF1">
    <property type="entry name" value="E3 UBIQUITIN-PROTEIN LIGASE COMPLEX SLX5-SLX8 SUBUNIT SLX5"/>
    <property type="match status" value="1"/>
</dbReference>
<accession>A0A642UKD5</accession>
<feature type="region of interest" description="Disordered" evidence="4">
    <location>
        <begin position="1"/>
        <end position="114"/>
    </location>
</feature>
<dbReference type="RefSeq" id="XP_034010963.1">
    <property type="nucleotide sequence ID" value="XM_034157079.1"/>
</dbReference>
<evidence type="ECO:0008006" key="7">
    <source>
        <dbReference type="Google" id="ProtNLM"/>
    </source>
</evidence>
<dbReference type="PANTHER" id="PTHR28042">
    <property type="entry name" value="E3 UBIQUITIN-PROTEIN LIGASE COMPLEX SLX5-SLX8 SUBUNIT SLX5"/>
    <property type="match status" value="1"/>
</dbReference>
<organism evidence="5 6">
    <name type="scientific">Diutina rugosa</name>
    <name type="common">Yeast</name>
    <name type="synonym">Candida rugosa</name>
    <dbReference type="NCBI Taxonomy" id="5481"/>
    <lineage>
        <taxon>Eukaryota</taxon>
        <taxon>Fungi</taxon>
        <taxon>Dikarya</taxon>
        <taxon>Ascomycota</taxon>
        <taxon>Saccharomycotina</taxon>
        <taxon>Pichiomycetes</taxon>
        <taxon>Debaryomycetaceae</taxon>
        <taxon>Diutina</taxon>
    </lineage>
</organism>
<evidence type="ECO:0000256" key="3">
    <source>
        <dbReference type="ARBA" id="ARBA00022833"/>
    </source>
</evidence>
<evidence type="ECO:0000256" key="4">
    <source>
        <dbReference type="SAM" id="MobiDB-lite"/>
    </source>
</evidence>
<evidence type="ECO:0000313" key="5">
    <source>
        <dbReference type="EMBL" id="KAA8899562.1"/>
    </source>
</evidence>
<dbReference type="EMBL" id="SWFT01000122">
    <property type="protein sequence ID" value="KAA8899562.1"/>
    <property type="molecule type" value="Genomic_DNA"/>
</dbReference>
<dbReference type="GO" id="GO:0033768">
    <property type="term" value="C:SUMO-targeted ubiquitin ligase complex"/>
    <property type="evidence" value="ECO:0007669"/>
    <property type="project" value="TreeGrafter"/>
</dbReference>
<feature type="compositionally biased region" description="Polar residues" evidence="4">
    <location>
        <begin position="1"/>
        <end position="11"/>
    </location>
</feature>
<evidence type="ECO:0000256" key="2">
    <source>
        <dbReference type="ARBA" id="ARBA00022771"/>
    </source>
</evidence>
<name>A0A642UKD5_DIURU</name>
<protein>
    <recommendedName>
        <fullName evidence="7">RING-type domain-containing protein</fullName>
    </recommendedName>
</protein>
<dbReference type="VEuPathDB" id="FungiDB:DIURU_004229"/>
<gene>
    <name evidence="5" type="ORF">DIURU_004229</name>
</gene>
<feature type="compositionally biased region" description="Basic residues" evidence="4">
    <location>
        <begin position="51"/>
        <end position="61"/>
    </location>
</feature>
<reference evidence="5 6" key="1">
    <citation type="submission" date="2019-07" db="EMBL/GenBank/DDBJ databases">
        <title>Genome assembly of two rare yeast pathogens: Diutina rugosa and Trichomonascus ciferrii.</title>
        <authorList>
            <person name="Mixao V."/>
            <person name="Saus E."/>
            <person name="Hansen A."/>
            <person name="Lass-Flor C."/>
            <person name="Gabaldon T."/>
        </authorList>
    </citation>
    <scope>NUCLEOTIDE SEQUENCE [LARGE SCALE GENOMIC DNA]</scope>
    <source>
        <strain evidence="5 6">CBS 613</strain>
    </source>
</reference>
<sequence length="328" mass="37420">MERRSSVSASLDESRRPTPIYDVSSGDEDDSLEIVAEVSTPASDDVEEIRRTRRPQGLRRRVPADSGARGLRRHRVSRTSTTSQRRPSDAEVQIIDERPRLTPPPPPQFPRPPERLVDSASFRSFIERLGGIHVDHGFNMMAIMQGRGMLFGGDDNEIEESIMRRIERDNDRAVDERFEKEKVFNLKTIQSKREVAEHEDKQKYTNDLSPNDITVCELCGVRLREGIPDGFRTDPRYNAKLDEYQTEYGVLAPWFCSITLTETDCELSKRVFAAKCGHTYCGRCVKNIGNAPRAKRQKLKDMSHPQVYAPLKCSCGGSLKRKFTELYP</sequence>
<dbReference type="InterPro" id="IPR017907">
    <property type="entry name" value="Znf_RING_CS"/>
</dbReference>
<dbReference type="AlphaFoldDB" id="A0A642UKD5"/>
<feature type="compositionally biased region" description="Pro residues" evidence="4">
    <location>
        <begin position="101"/>
        <end position="111"/>
    </location>
</feature>
<keyword evidence="2" id="KW-0863">Zinc-finger</keyword>
<evidence type="ECO:0000313" key="6">
    <source>
        <dbReference type="Proteomes" id="UP000449547"/>
    </source>
</evidence>
<dbReference type="GO" id="GO:0008270">
    <property type="term" value="F:zinc ion binding"/>
    <property type="evidence" value="ECO:0007669"/>
    <property type="project" value="UniProtKB-KW"/>
</dbReference>
<dbReference type="Proteomes" id="UP000449547">
    <property type="component" value="Unassembled WGS sequence"/>
</dbReference>
<dbReference type="GeneID" id="54782880"/>
<proteinExistence type="predicted"/>
<dbReference type="PROSITE" id="PS00518">
    <property type="entry name" value="ZF_RING_1"/>
    <property type="match status" value="1"/>
</dbReference>
<comment type="caution">
    <text evidence="5">The sequence shown here is derived from an EMBL/GenBank/DDBJ whole genome shotgun (WGS) entry which is preliminary data.</text>
</comment>
<keyword evidence="1" id="KW-0479">Metal-binding</keyword>
<dbReference type="OrthoDB" id="4090114at2759"/>
<keyword evidence="3" id="KW-0862">Zinc</keyword>
<dbReference type="GO" id="GO:0004842">
    <property type="term" value="F:ubiquitin-protein transferase activity"/>
    <property type="evidence" value="ECO:0007669"/>
    <property type="project" value="TreeGrafter"/>
</dbReference>
<keyword evidence="6" id="KW-1185">Reference proteome</keyword>
<dbReference type="InterPro" id="IPR038886">
    <property type="entry name" value="E3_SLX5/Rfp1"/>
</dbReference>